<protein>
    <submittedName>
        <fullName evidence="7">DUF1232 domain-containing protein</fullName>
    </submittedName>
</protein>
<proteinExistence type="predicted"/>
<evidence type="ECO:0000313" key="7">
    <source>
        <dbReference type="EMBL" id="RGR75303.1"/>
    </source>
</evidence>
<evidence type="ECO:0000256" key="3">
    <source>
        <dbReference type="ARBA" id="ARBA00022989"/>
    </source>
</evidence>
<dbReference type="RefSeq" id="WP_117894459.1">
    <property type="nucleotide sequence ID" value="NZ_CABJCV010000005.1"/>
</dbReference>
<keyword evidence="8" id="KW-1185">Reference proteome</keyword>
<evidence type="ECO:0000313" key="8">
    <source>
        <dbReference type="Proteomes" id="UP000284178"/>
    </source>
</evidence>
<reference evidence="7 8" key="1">
    <citation type="submission" date="2018-08" db="EMBL/GenBank/DDBJ databases">
        <title>A genome reference for cultivated species of the human gut microbiota.</title>
        <authorList>
            <person name="Zou Y."/>
            <person name="Xue W."/>
            <person name="Luo G."/>
        </authorList>
    </citation>
    <scope>NUCLEOTIDE SEQUENCE [LARGE SCALE GENOMIC DNA]</scope>
    <source>
        <strain evidence="7 8">AF24-29</strain>
    </source>
</reference>
<evidence type="ECO:0000256" key="5">
    <source>
        <dbReference type="SAM" id="Phobius"/>
    </source>
</evidence>
<keyword evidence="4 5" id="KW-0472">Membrane</keyword>
<evidence type="ECO:0000256" key="1">
    <source>
        <dbReference type="ARBA" id="ARBA00004127"/>
    </source>
</evidence>
<evidence type="ECO:0000259" key="6">
    <source>
        <dbReference type="Pfam" id="PF06803"/>
    </source>
</evidence>
<evidence type="ECO:0000256" key="4">
    <source>
        <dbReference type="ARBA" id="ARBA00023136"/>
    </source>
</evidence>
<evidence type="ECO:0000256" key="2">
    <source>
        <dbReference type="ARBA" id="ARBA00022692"/>
    </source>
</evidence>
<feature type="domain" description="DUF1232" evidence="6">
    <location>
        <begin position="37"/>
        <end position="73"/>
    </location>
</feature>
<dbReference type="InterPro" id="IPR010652">
    <property type="entry name" value="DUF1232"/>
</dbReference>
<organism evidence="7 8">
    <name type="scientific">Holdemania filiformis</name>
    <dbReference type="NCBI Taxonomy" id="61171"/>
    <lineage>
        <taxon>Bacteria</taxon>
        <taxon>Bacillati</taxon>
        <taxon>Bacillota</taxon>
        <taxon>Erysipelotrichia</taxon>
        <taxon>Erysipelotrichales</taxon>
        <taxon>Erysipelotrichaceae</taxon>
        <taxon>Holdemania</taxon>
    </lineage>
</organism>
<comment type="subcellular location">
    <subcellularLocation>
        <location evidence="1">Endomembrane system</location>
        <topology evidence="1">Multi-pass membrane protein</topology>
    </subcellularLocation>
</comment>
<dbReference type="GO" id="GO:0012505">
    <property type="term" value="C:endomembrane system"/>
    <property type="evidence" value="ECO:0007669"/>
    <property type="project" value="UniProtKB-SubCell"/>
</dbReference>
<feature type="transmembrane region" description="Helical" evidence="5">
    <location>
        <begin position="103"/>
        <end position="120"/>
    </location>
</feature>
<keyword evidence="2 5" id="KW-0812">Transmembrane</keyword>
<dbReference type="EMBL" id="QRUP01000005">
    <property type="protein sequence ID" value="RGR75303.1"/>
    <property type="molecule type" value="Genomic_DNA"/>
</dbReference>
<keyword evidence="3 5" id="KW-1133">Transmembrane helix</keyword>
<comment type="caution">
    <text evidence="7">The sequence shown here is derived from an EMBL/GenBank/DDBJ whole genome shotgun (WGS) entry which is preliminary data.</text>
</comment>
<name>A0A412G422_9FIRM</name>
<gene>
    <name evidence="7" type="ORF">DWY25_05880</name>
</gene>
<dbReference type="Pfam" id="PF06803">
    <property type="entry name" value="DUF1232"/>
    <property type="match status" value="1"/>
</dbReference>
<dbReference type="AlphaFoldDB" id="A0A412G422"/>
<dbReference type="GeneID" id="83014932"/>
<dbReference type="Proteomes" id="UP000284178">
    <property type="component" value="Unassembled WGS sequence"/>
</dbReference>
<sequence length="126" mass="14008">MNKEERQRRMKDRIHSCKSALPALAQALKDPDTPKRARWLCALAVGYALSPLDLIPDFIPVLGALDDLLLLPLLITLAVKCIPADVWQKCQAQAQALPPKRGRYALGVVLFWLILLLLILKGTGLF</sequence>
<accession>A0A412G422</accession>